<gene>
    <name evidence="1" type="primary">pol</name>
    <name evidence="1" type="ORF">CR513_51045</name>
</gene>
<dbReference type="Gene3D" id="3.30.70.270">
    <property type="match status" value="1"/>
</dbReference>
<evidence type="ECO:0000313" key="1">
    <source>
        <dbReference type="EMBL" id="RDX69791.1"/>
    </source>
</evidence>
<accession>A0A371EUV4</accession>
<keyword evidence="2" id="KW-1185">Reference proteome</keyword>
<dbReference type="EMBL" id="QJKJ01011956">
    <property type="protein sequence ID" value="RDX69791.1"/>
    <property type="molecule type" value="Genomic_DNA"/>
</dbReference>
<organism evidence="1 2">
    <name type="scientific">Mucuna pruriens</name>
    <name type="common">Velvet bean</name>
    <name type="synonym">Dolichos pruriens</name>
    <dbReference type="NCBI Taxonomy" id="157652"/>
    <lineage>
        <taxon>Eukaryota</taxon>
        <taxon>Viridiplantae</taxon>
        <taxon>Streptophyta</taxon>
        <taxon>Embryophyta</taxon>
        <taxon>Tracheophyta</taxon>
        <taxon>Spermatophyta</taxon>
        <taxon>Magnoliopsida</taxon>
        <taxon>eudicotyledons</taxon>
        <taxon>Gunneridae</taxon>
        <taxon>Pentapetalae</taxon>
        <taxon>rosids</taxon>
        <taxon>fabids</taxon>
        <taxon>Fabales</taxon>
        <taxon>Fabaceae</taxon>
        <taxon>Papilionoideae</taxon>
        <taxon>50 kb inversion clade</taxon>
        <taxon>NPAAA clade</taxon>
        <taxon>indigoferoid/millettioid clade</taxon>
        <taxon>Phaseoleae</taxon>
        <taxon>Mucuna</taxon>
    </lineage>
</organism>
<dbReference type="InterPro" id="IPR043128">
    <property type="entry name" value="Rev_trsase/Diguanyl_cyclase"/>
</dbReference>
<dbReference type="SUPFAM" id="SSF56672">
    <property type="entry name" value="DNA/RNA polymerases"/>
    <property type="match status" value="1"/>
</dbReference>
<sequence>MSFGLTNASSTFMRLMNHVLRSLIGYVVGSQGVKVDPKKIKAFQSWLTPKTIGDVMSFHGLANFYRHFVKDFSTLAILNEIVKKSDASNVRVGAILLQEGHCIAYFSEKLKNIRAPRVWQHYLLPKEFVICSDHEMLKHPRNQTKLNKMHAKW</sequence>
<dbReference type="OrthoDB" id="1691035at2759"/>
<dbReference type="Proteomes" id="UP000257109">
    <property type="component" value="Unassembled WGS sequence"/>
</dbReference>
<dbReference type="AlphaFoldDB" id="A0A371EUV4"/>
<proteinExistence type="predicted"/>
<dbReference type="InterPro" id="IPR043502">
    <property type="entry name" value="DNA/RNA_pol_sf"/>
</dbReference>
<dbReference type="PANTHER" id="PTHR35046:SF9">
    <property type="entry name" value="RNA-DIRECTED DNA POLYMERASE"/>
    <property type="match status" value="1"/>
</dbReference>
<dbReference type="PANTHER" id="PTHR35046">
    <property type="entry name" value="ZINC KNUCKLE (CCHC-TYPE) FAMILY PROTEIN"/>
    <property type="match status" value="1"/>
</dbReference>
<name>A0A371EUV4_MUCPR</name>
<protein>
    <submittedName>
        <fullName evidence="1">Retrovirus-related Pol polyprotein</fullName>
    </submittedName>
</protein>
<evidence type="ECO:0000313" key="2">
    <source>
        <dbReference type="Proteomes" id="UP000257109"/>
    </source>
</evidence>
<reference evidence="1" key="1">
    <citation type="submission" date="2018-05" db="EMBL/GenBank/DDBJ databases">
        <title>Draft genome of Mucuna pruriens seed.</title>
        <authorList>
            <person name="Nnadi N.E."/>
            <person name="Vos R."/>
            <person name="Hasami M.H."/>
            <person name="Devisetty U.K."/>
            <person name="Aguiy J.C."/>
        </authorList>
    </citation>
    <scope>NUCLEOTIDE SEQUENCE [LARGE SCALE GENOMIC DNA]</scope>
    <source>
        <strain evidence="1">JCA_2017</strain>
    </source>
</reference>
<dbReference type="STRING" id="157652.A0A371EUV4"/>
<feature type="non-terminal residue" evidence="1">
    <location>
        <position position="1"/>
    </location>
</feature>
<comment type="caution">
    <text evidence="1">The sequence shown here is derived from an EMBL/GenBank/DDBJ whole genome shotgun (WGS) entry which is preliminary data.</text>
</comment>